<dbReference type="GO" id="GO:0035723">
    <property type="term" value="P:interleukin-15-mediated signaling pathway"/>
    <property type="evidence" value="ECO:0007669"/>
    <property type="project" value="TreeGrafter"/>
</dbReference>
<dbReference type="GO" id="GO:0042110">
    <property type="term" value="P:T cell activation"/>
    <property type="evidence" value="ECO:0007669"/>
    <property type="project" value="TreeGrafter"/>
</dbReference>
<keyword evidence="1" id="KW-0812">Transmembrane</keyword>
<dbReference type="GO" id="GO:0070374">
    <property type="term" value="P:positive regulation of ERK1 and ERK2 cascade"/>
    <property type="evidence" value="ECO:0007669"/>
    <property type="project" value="TreeGrafter"/>
</dbReference>
<dbReference type="Gene3D" id="2.60.40.10">
    <property type="entry name" value="Immunoglobulins"/>
    <property type="match status" value="1"/>
</dbReference>
<dbReference type="InterPro" id="IPR036179">
    <property type="entry name" value="Ig-like_dom_sf"/>
</dbReference>
<dbReference type="InterPro" id="IPR003599">
    <property type="entry name" value="Ig_sub"/>
</dbReference>
<dbReference type="InterPro" id="IPR013783">
    <property type="entry name" value="Ig-like_fold"/>
</dbReference>
<dbReference type="GO" id="GO:0042289">
    <property type="term" value="F:MHC class II protein binding"/>
    <property type="evidence" value="ECO:0007669"/>
    <property type="project" value="TreeGrafter"/>
</dbReference>
<dbReference type="Proteomes" id="UP000472265">
    <property type="component" value="Chromosome 2"/>
</dbReference>
<organism evidence="3 4">
    <name type="scientific">Sparus aurata</name>
    <name type="common">Gilthead sea bream</name>
    <dbReference type="NCBI Taxonomy" id="8175"/>
    <lineage>
        <taxon>Eukaryota</taxon>
        <taxon>Metazoa</taxon>
        <taxon>Chordata</taxon>
        <taxon>Craniata</taxon>
        <taxon>Vertebrata</taxon>
        <taxon>Euteleostomi</taxon>
        <taxon>Actinopterygii</taxon>
        <taxon>Neopterygii</taxon>
        <taxon>Teleostei</taxon>
        <taxon>Neoteleostei</taxon>
        <taxon>Acanthomorphata</taxon>
        <taxon>Eupercaria</taxon>
        <taxon>Spariformes</taxon>
        <taxon>Sparidae</taxon>
        <taxon>Sparus</taxon>
    </lineage>
</organism>
<evidence type="ECO:0000313" key="3">
    <source>
        <dbReference type="Ensembl" id="ENSSAUP00010011547.1"/>
    </source>
</evidence>
<dbReference type="GO" id="GO:0009897">
    <property type="term" value="C:external side of plasma membrane"/>
    <property type="evidence" value="ECO:0007669"/>
    <property type="project" value="TreeGrafter"/>
</dbReference>
<evidence type="ECO:0000313" key="4">
    <source>
        <dbReference type="Proteomes" id="UP000472265"/>
    </source>
</evidence>
<dbReference type="GO" id="GO:0045121">
    <property type="term" value="C:membrane raft"/>
    <property type="evidence" value="ECO:0007669"/>
    <property type="project" value="TreeGrafter"/>
</dbReference>
<name>A0A671UCT6_SPAAU</name>
<keyword evidence="4" id="KW-1185">Reference proteome</keyword>
<sequence>EELWFISCLHELYFSSSMTFGVSGKKDSVFVYSRLGGDTLLPCTGLPSNPNCSLVSWTFFRGVRYTEEVSGGKVRKDSDKSSRLSITSNCSLTLRDLRVDDAGSYVCLQSGISLTDIYLSILTITSLSTITDLQPGGNLTLNCILFTYYDAGSCRSYSSMFNLSWAAADGTMLQPEDNRYELIGRSRCNITLVTNLRREDNNRAWRCQVTTKGNIRPVFQDFTSRFLFEEAPTDLIPPADVSCPVHLPISRIMLCVALPIMVIIVSCTKRRDRRRVKTSAAGIELQQVNC</sequence>
<dbReference type="InParanoid" id="A0A671UCT6"/>
<evidence type="ECO:0000259" key="2">
    <source>
        <dbReference type="SMART" id="SM00409"/>
    </source>
</evidence>
<dbReference type="Ensembl" id="ENSSAUT00010012288.1">
    <property type="protein sequence ID" value="ENSSAUP00010011547.1"/>
    <property type="gene ID" value="ENSSAUG00010005556.1"/>
</dbReference>
<evidence type="ECO:0000256" key="1">
    <source>
        <dbReference type="SAM" id="Phobius"/>
    </source>
</evidence>
<proteinExistence type="predicted"/>
<keyword evidence="1" id="KW-0472">Membrane</keyword>
<feature type="domain" description="Immunoglobulin" evidence="2">
    <location>
        <begin position="28"/>
        <end position="122"/>
    </location>
</feature>
<dbReference type="SMART" id="SM00409">
    <property type="entry name" value="IG"/>
    <property type="match status" value="1"/>
</dbReference>
<dbReference type="PANTHER" id="PTHR11422">
    <property type="entry name" value="T-CELL SURFACE GLYCOPROTEIN CD4"/>
    <property type="match status" value="1"/>
</dbReference>
<dbReference type="PANTHER" id="PTHR11422:SF5">
    <property type="entry name" value="DIVERSE IMMUNOGLOBULIN DOMAIN-CONTAINING PROTEIN 1.1 ISOFORM X1-RELATED"/>
    <property type="match status" value="1"/>
</dbReference>
<reference evidence="3" key="1">
    <citation type="submission" date="2021-04" db="EMBL/GenBank/DDBJ databases">
        <authorList>
            <consortium name="Wellcome Sanger Institute Data Sharing"/>
        </authorList>
    </citation>
    <scope>NUCLEOTIDE SEQUENCE [LARGE SCALE GENOMIC DNA]</scope>
</reference>
<accession>A0A671UCT6</accession>
<dbReference type="AlphaFoldDB" id="A0A671UCT6"/>
<dbReference type="GO" id="GO:1990782">
    <property type="term" value="F:protein tyrosine kinase binding"/>
    <property type="evidence" value="ECO:0007669"/>
    <property type="project" value="TreeGrafter"/>
</dbReference>
<dbReference type="SUPFAM" id="SSF48726">
    <property type="entry name" value="Immunoglobulin"/>
    <property type="match status" value="1"/>
</dbReference>
<feature type="transmembrane region" description="Helical" evidence="1">
    <location>
        <begin position="249"/>
        <end position="267"/>
    </location>
</feature>
<reference evidence="3" key="3">
    <citation type="submission" date="2025-09" db="UniProtKB">
        <authorList>
            <consortium name="Ensembl"/>
        </authorList>
    </citation>
    <scope>IDENTIFICATION</scope>
</reference>
<keyword evidence="1" id="KW-1133">Transmembrane helix</keyword>
<protein>
    <recommendedName>
        <fullName evidence="2">Immunoglobulin domain-containing protein</fullName>
    </recommendedName>
</protein>
<dbReference type="OMA" id="NNRRWRC"/>
<dbReference type="GeneTree" id="ENSGT00940000174101"/>
<reference evidence="3" key="2">
    <citation type="submission" date="2025-08" db="UniProtKB">
        <authorList>
            <consortium name="Ensembl"/>
        </authorList>
    </citation>
    <scope>IDENTIFICATION</scope>
</reference>